<dbReference type="InterPro" id="IPR004720">
    <property type="entry name" value="PTS_IIB_sorbose-sp"/>
</dbReference>
<evidence type="ECO:0000256" key="2">
    <source>
        <dbReference type="ARBA" id="ARBA00022448"/>
    </source>
</evidence>
<reference evidence="9" key="1">
    <citation type="submission" date="2018-06" db="EMBL/GenBank/DDBJ databases">
        <authorList>
            <person name="Ashton P.M."/>
            <person name="Dallman T."/>
            <person name="Nair S."/>
            <person name="De Pinna E."/>
            <person name="Peters T."/>
            <person name="Grant K."/>
        </authorList>
    </citation>
    <scope>NUCLEOTIDE SEQUENCE [LARGE SCALE GENOMIC DNA]</scope>
    <source>
        <strain evidence="9">160804</strain>
    </source>
</reference>
<name>A0A5U9VRA1_SALNE</name>
<evidence type="ECO:0000256" key="7">
    <source>
        <dbReference type="ARBA" id="ARBA00022777"/>
    </source>
</evidence>
<evidence type="ECO:0000256" key="4">
    <source>
        <dbReference type="ARBA" id="ARBA00022597"/>
    </source>
</evidence>
<gene>
    <name evidence="9" type="ORF">DQK32_21310</name>
</gene>
<evidence type="ECO:0000256" key="6">
    <source>
        <dbReference type="ARBA" id="ARBA00022683"/>
    </source>
</evidence>
<protein>
    <submittedName>
        <fullName evidence="9">PTS mannose/fructose/sorbose transporter subunit IIB</fullName>
    </submittedName>
</protein>
<dbReference type="SUPFAM" id="SSF52728">
    <property type="entry name" value="PTS IIb component"/>
    <property type="match status" value="1"/>
</dbReference>
<dbReference type="Gene3D" id="3.40.35.10">
    <property type="entry name" value="Phosphotransferase system, sorbose subfamily IIB component"/>
    <property type="match status" value="1"/>
</dbReference>
<accession>A0A5U9VRA1</accession>
<dbReference type="GO" id="GO:0016301">
    <property type="term" value="F:kinase activity"/>
    <property type="evidence" value="ECO:0007669"/>
    <property type="project" value="UniProtKB-KW"/>
</dbReference>
<evidence type="ECO:0000313" key="9">
    <source>
        <dbReference type="EMBL" id="EBS4548393.1"/>
    </source>
</evidence>
<dbReference type="InterPro" id="IPR036667">
    <property type="entry name" value="PTS_IIB_sorbose-sp_sf"/>
</dbReference>
<dbReference type="CDD" id="cd00001">
    <property type="entry name" value="PTS_IIB_man"/>
    <property type="match status" value="1"/>
</dbReference>
<evidence type="ECO:0000256" key="3">
    <source>
        <dbReference type="ARBA" id="ARBA00022490"/>
    </source>
</evidence>
<evidence type="ECO:0000256" key="1">
    <source>
        <dbReference type="ARBA" id="ARBA00004496"/>
    </source>
</evidence>
<dbReference type="Proteomes" id="UP000839885">
    <property type="component" value="Unassembled WGS sequence"/>
</dbReference>
<keyword evidence="5" id="KW-0808">Transferase</keyword>
<evidence type="ECO:0000256" key="5">
    <source>
        <dbReference type="ARBA" id="ARBA00022679"/>
    </source>
</evidence>
<dbReference type="PROSITE" id="PS51101">
    <property type="entry name" value="PTS_EIIB_TYPE_4"/>
    <property type="match status" value="1"/>
</dbReference>
<comment type="subcellular location">
    <subcellularLocation>
        <location evidence="1">Cytoplasm</location>
    </subcellularLocation>
</comment>
<feature type="domain" description="PTS EIIB type-4" evidence="8">
    <location>
        <begin position="1"/>
        <end position="157"/>
    </location>
</feature>
<comment type="caution">
    <text evidence="9">The sequence shown here is derived from an EMBL/GenBank/DDBJ whole genome shotgun (WGS) entry which is preliminary data.</text>
</comment>
<keyword evidence="3" id="KW-0963">Cytoplasm</keyword>
<dbReference type="EMBL" id="AAGVNP010000151">
    <property type="protein sequence ID" value="EBS4548393.1"/>
    <property type="molecule type" value="Genomic_DNA"/>
</dbReference>
<dbReference type="GO" id="GO:0008982">
    <property type="term" value="F:protein-N(PI)-phosphohistidine-sugar phosphotransferase activity"/>
    <property type="evidence" value="ECO:0007669"/>
    <property type="project" value="InterPro"/>
</dbReference>
<sequence>MIKLLRVDHRLLHGQVAFAWTASLQADCILIANNEIIHDELKMTAMRLARPNNVKLVIKNIQDAISALKSGATDKYSLFIVVASIHDAYQLTMETDMITSINLGGIKSAPETRQISKAIFVTEQDITELKSLDQRGVELEIRQVPNDARLKAIALLG</sequence>
<keyword evidence="7" id="KW-0418">Kinase</keyword>
<evidence type="ECO:0000259" key="8">
    <source>
        <dbReference type="PROSITE" id="PS51101"/>
    </source>
</evidence>
<keyword evidence="2" id="KW-0813">Transport</keyword>
<dbReference type="GO" id="GO:0005737">
    <property type="term" value="C:cytoplasm"/>
    <property type="evidence" value="ECO:0007669"/>
    <property type="project" value="UniProtKB-SubCell"/>
</dbReference>
<dbReference type="GO" id="GO:0009401">
    <property type="term" value="P:phosphoenolpyruvate-dependent sugar phosphotransferase system"/>
    <property type="evidence" value="ECO:0007669"/>
    <property type="project" value="UniProtKB-KW"/>
</dbReference>
<dbReference type="AlphaFoldDB" id="A0A5U9VRA1"/>
<proteinExistence type="predicted"/>
<keyword evidence="6" id="KW-0598">Phosphotransferase system</keyword>
<keyword evidence="4" id="KW-0762">Sugar transport</keyword>
<organism evidence="9">
    <name type="scientific">Salmonella newport</name>
    <dbReference type="NCBI Taxonomy" id="108619"/>
    <lineage>
        <taxon>Bacteria</taxon>
        <taxon>Pseudomonadati</taxon>
        <taxon>Pseudomonadota</taxon>
        <taxon>Gammaproteobacteria</taxon>
        <taxon>Enterobacterales</taxon>
        <taxon>Enterobacteriaceae</taxon>
        <taxon>Salmonella</taxon>
    </lineage>
</organism>
<dbReference type="Pfam" id="PF03830">
    <property type="entry name" value="PTSIIB_sorb"/>
    <property type="match status" value="1"/>
</dbReference>